<organism evidence="3 4">
    <name type="scientific">Bradyrhizobium brasilense</name>
    <dbReference type="NCBI Taxonomy" id="1419277"/>
    <lineage>
        <taxon>Bacteria</taxon>
        <taxon>Pseudomonadati</taxon>
        <taxon>Pseudomonadota</taxon>
        <taxon>Alphaproteobacteria</taxon>
        <taxon>Hyphomicrobiales</taxon>
        <taxon>Nitrobacteraceae</taxon>
        <taxon>Bradyrhizobium</taxon>
    </lineage>
</organism>
<evidence type="ECO:0000313" key="3">
    <source>
        <dbReference type="EMBL" id="SDC02991.1"/>
    </source>
</evidence>
<name>A0A1G6I962_9BRAD</name>
<protein>
    <submittedName>
        <fullName evidence="3">Uncharacterized conserved protein YndB, AHSA1/START domain</fullName>
    </submittedName>
</protein>
<evidence type="ECO:0000313" key="4">
    <source>
        <dbReference type="Proteomes" id="UP000199245"/>
    </source>
</evidence>
<dbReference type="InterPro" id="IPR023393">
    <property type="entry name" value="START-like_dom_sf"/>
</dbReference>
<dbReference type="EMBL" id="FMZW01000001">
    <property type="protein sequence ID" value="SDC02991.1"/>
    <property type="molecule type" value="Genomic_DNA"/>
</dbReference>
<comment type="similarity">
    <text evidence="1">Belongs to the AHA1 family.</text>
</comment>
<dbReference type="RefSeq" id="WP_092077400.1">
    <property type="nucleotide sequence ID" value="NZ_FMZW01000001.1"/>
</dbReference>
<evidence type="ECO:0000259" key="2">
    <source>
        <dbReference type="Pfam" id="PF08327"/>
    </source>
</evidence>
<dbReference type="Pfam" id="PF08327">
    <property type="entry name" value="AHSA1"/>
    <property type="match status" value="1"/>
</dbReference>
<dbReference type="CDD" id="cd08899">
    <property type="entry name" value="SRPBCC_CalC_Aha1-like_6"/>
    <property type="match status" value="1"/>
</dbReference>
<evidence type="ECO:0000256" key="1">
    <source>
        <dbReference type="ARBA" id="ARBA00006817"/>
    </source>
</evidence>
<gene>
    <name evidence="3" type="ORF">SAMN05216337_100168</name>
</gene>
<dbReference type="Gene3D" id="3.30.530.20">
    <property type="match status" value="1"/>
</dbReference>
<accession>A0A1G6I962</accession>
<dbReference type="SUPFAM" id="SSF55961">
    <property type="entry name" value="Bet v1-like"/>
    <property type="match status" value="1"/>
</dbReference>
<dbReference type="AlphaFoldDB" id="A0A1G6I962"/>
<feature type="domain" description="Activator of Hsp90 ATPase homologue 1/2-like C-terminal" evidence="2">
    <location>
        <begin position="37"/>
        <end position="151"/>
    </location>
</feature>
<dbReference type="InterPro" id="IPR013538">
    <property type="entry name" value="ASHA1/2-like_C"/>
</dbReference>
<dbReference type="Proteomes" id="UP000199245">
    <property type="component" value="Unassembled WGS sequence"/>
</dbReference>
<proteinExistence type="inferred from homology"/>
<reference evidence="3 4" key="1">
    <citation type="submission" date="2016-10" db="EMBL/GenBank/DDBJ databases">
        <authorList>
            <person name="de Groot N.N."/>
        </authorList>
    </citation>
    <scope>NUCLEOTIDE SEQUENCE [LARGE SCALE GENOMIC DNA]</scope>
    <source>
        <strain evidence="3 4">R5</strain>
    </source>
</reference>
<sequence>MKIDPVAYLGAVIREVAFRERDGKPARAVIATRSYDTDIADLWDVLTNPERIPRWFLPISGDLRLGGRYQFQGHAGGEITACEPPRRLAVTWESMGTVSWVTVTLAENGPDATRLELEHLSVIEGDFWDRYGAGAVGVGWDLALLGLALYLAMPPGEEFDRAAASAWPATDDGKEFIRRASEDWCRASIAAGTEEAAARRSAANTTAAYCGEPEPGSGG</sequence>